<keyword evidence="1" id="KW-0812">Transmembrane</keyword>
<gene>
    <name evidence="2" type="ORF">SAMN04515671_3583</name>
</gene>
<feature type="transmembrane region" description="Helical" evidence="1">
    <location>
        <begin position="198"/>
        <end position="219"/>
    </location>
</feature>
<dbReference type="Proteomes" id="UP000198741">
    <property type="component" value="Chromosome I"/>
</dbReference>
<dbReference type="STRING" id="1090615.SAMN04515671_3583"/>
<evidence type="ECO:0000313" key="2">
    <source>
        <dbReference type="EMBL" id="SDP29122.1"/>
    </source>
</evidence>
<dbReference type="AlphaFoldDB" id="A0A1H0RHT0"/>
<dbReference type="OrthoDB" id="64737at2"/>
<sequence length="221" mass="23382">MITGDGRRDLPHRGRGNGVSARTRLLTAMVIGVAVGVGVSIPGTWRYGVLIGWIAAAAVFLVWMWYSLWPMDAAATARHATTENPGRGLTEVTMIGASLASLLAVGLLLAGGSGNKSIQAGASILAVAAAWSSVHTVFTTRYARLYYTGSDGGIDFNQDDPPQYSDFAYLAFTIGMTFQVSDTDLKTKPIRGTALRHMLLSFLFGAVIIATTINLVAGLSK</sequence>
<name>A0A1H0RHT0_9ACTN</name>
<dbReference type="Pfam" id="PF07077">
    <property type="entry name" value="DUF1345"/>
    <property type="match status" value="1"/>
</dbReference>
<proteinExistence type="predicted"/>
<feature type="transmembrane region" description="Helical" evidence="1">
    <location>
        <begin position="118"/>
        <end position="138"/>
    </location>
</feature>
<keyword evidence="3" id="KW-1185">Reference proteome</keyword>
<dbReference type="EMBL" id="LT629710">
    <property type="protein sequence ID" value="SDP29122.1"/>
    <property type="molecule type" value="Genomic_DNA"/>
</dbReference>
<keyword evidence="1" id="KW-1133">Transmembrane helix</keyword>
<evidence type="ECO:0000313" key="3">
    <source>
        <dbReference type="Proteomes" id="UP000198741"/>
    </source>
</evidence>
<feature type="transmembrane region" description="Helical" evidence="1">
    <location>
        <begin position="21"/>
        <end position="41"/>
    </location>
</feature>
<dbReference type="InterPro" id="IPR009781">
    <property type="entry name" value="DUF1345"/>
</dbReference>
<feature type="transmembrane region" description="Helical" evidence="1">
    <location>
        <begin position="89"/>
        <end position="112"/>
    </location>
</feature>
<accession>A0A1H0RHT0</accession>
<evidence type="ECO:0000256" key="1">
    <source>
        <dbReference type="SAM" id="Phobius"/>
    </source>
</evidence>
<reference evidence="2 3" key="1">
    <citation type="submission" date="2016-10" db="EMBL/GenBank/DDBJ databases">
        <authorList>
            <person name="de Groot N.N."/>
        </authorList>
    </citation>
    <scope>NUCLEOTIDE SEQUENCE [LARGE SCALE GENOMIC DNA]</scope>
    <source>
        <strain evidence="3">P4-7,KCTC 19426,CECT 7604</strain>
    </source>
</reference>
<protein>
    <submittedName>
        <fullName evidence="2">Uncharacterized membrane protein</fullName>
    </submittedName>
</protein>
<feature type="transmembrane region" description="Helical" evidence="1">
    <location>
        <begin position="47"/>
        <end position="68"/>
    </location>
</feature>
<organism evidence="2 3">
    <name type="scientific">Nakamurella panacisegetis</name>
    <dbReference type="NCBI Taxonomy" id="1090615"/>
    <lineage>
        <taxon>Bacteria</taxon>
        <taxon>Bacillati</taxon>
        <taxon>Actinomycetota</taxon>
        <taxon>Actinomycetes</taxon>
        <taxon>Nakamurellales</taxon>
        <taxon>Nakamurellaceae</taxon>
        <taxon>Nakamurella</taxon>
    </lineage>
</organism>
<keyword evidence="1" id="KW-0472">Membrane</keyword>